<organism evidence="1 2">
    <name type="scientific">Anopheles maculatus</name>
    <dbReference type="NCBI Taxonomy" id="74869"/>
    <lineage>
        <taxon>Eukaryota</taxon>
        <taxon>Metazoa</taxon>
        <taxon>Ecdysozoa</taxon>
        <taxon>Arthropoda</taxon>
        <taxon>Hexapoda</taxon>
        <taxon>Insecta</taxon>
        <taxon>Pterygota</taxon>
        <taxon>Neoptera</taxon>
        <taxon>Endopterygota</taxon>
        <taxon>Diptera</taxon>
        <taxon>Nematocera</taxon>
        <taxon>Culicoidea</taxon>
        <taxon>Culicidae</taxon>
        <taxon>Anophelinae</taxon>
        <taxon>Anopheles</taxon>
        <taxon>Anopheles maculatus group</taxon>
    </lineage>
</organism>
<dbReference type="EnsemblMetazoa" id="AMAM014251-RA">
    <property type="protein sequence ID" value="AMAM014251-PA"/>
    <property type="gene ID" value="AMAM014251"/>
</dbReference>
<proteinExistence type="predicted"/>
<sequence length="191" mass="22033">MWLLRLLLLLLLLVMLLLLLLGCWGWANELRRLHMIAGTSASATDATAGLRCGPLVLAGRCRRRRRHLMRQKPWTVGGGGGSGCRVRGGDDRRREASMVTNHSRLSRARMLQIDCRLDDESFTPNSSLKWAIIHSNIRFGVEMLIIDCREENARRFQVRKTLMRNVKKKLESFVLFAEQQSSCSIRYYEFR</sequence>
<dbReference type="PROSITE" id="PS51257">
    <property type="entry name" value="PROKAR_LIPOPROTEIN"/>
    <property type="match status" value="1"/>
</dbReference>
<keyword evidence="2" id="KW-1185">Reference proteome</keyword>
<name>A0A182SVG7_9DIPT</name>
<evidence type="ECO:0000313" key="1">
    <source>
        <dbReference type="EnsemblMetazoa" id="AMAM014251-PA"/>
    </source>
</evidence>
<evidence type="ECO:0000313" key="2">
    <source>
        <dbReference type="Proteomes" id="UP000075901"/>
    </source>
</evidence>
<accession>A0A182SVG7</accession>
<dbReference type="VEuPathDB" id="VectorBase:AMAM014251"/>
<reference evidence="1" key="2">
    <citation type="submission" date="2020-05" db="UniProtKB">
        <authorList>
            <consortium name="EnsemblMetazoa"/>
        </authorList>
    </citation>
    <scope>IDENTIFICATION</scope>
    <source>
        <strain evidence="1">maculatus3</strain>
    </source>
</reference>
<protein>
    <submittedName>
        <fullName evidence="1">Uncharacterized protein</fullName>
    </submittedName>
</protein>
<dbReference type="AlphaFoldDB" id="A0A182SVG7"/>
<dbReference type="Proteomes" id="UP000075901">
    <property type="component" value="Unassembled WGS sequence"/>
</dbReference>
<reference evidence="2" key="1">
    <citation type="submission" date="2013-09" db="EMBL/GenBank/DDBJ databases">
        <title>The Genome Sequence of Anopheles maculatus species B.</title>
        <authorList>
            <consortium name="The Broad Institute Genomics Platform"/>
            <person name="Neafsey D.E."/>
            <person name="Besansky N."/>
            <person name="Howell P."/>
            <person name="Walton C."/>
            <person name="Young S.K."/>
            <person name="Zeng Q."/>
            <person name="Gargeya S."/>
            <person name="Fitzgerald M."/>
            <person name="Haas B."/>
            <person name="Abouelleil A."/>
            <person name="Allen A.W."/>
            <person name="Alvarado L."/>
            <person name="Arachchi H.M."/>
            <person name="Berlin A.M."/>
            <person name="Chapman S.B."/>
            <person name="Gainer-Dewar J."/>
            <person name="Goldberg J."/>
            <person name="Griggs A."/>
            <person name="Gujja S."/>
            <person name="Hansen M."/>
            <person name="Howarth C."/>
            <person name="Imamovic A."/>
            <person name="Ireland A."/>
            <person name="Larimer J."/>
            <person name="McCowan C."/>
            <person name="Murphy C."/>
            <person name="Pearson M."/>
            <person name="Poon T.W."/>
            <person name="Priest M."/>
            <person name="Roberts A."/>
            <person name="Saif S."/>
            <person name="Shea T."/>
            <person name="Sisk P."/>
            <person name="Sykes S."/>
            <person name="Wortman J."/>
            <person name="Nusbaum C."/>
            <person name="Birren B."/>
        </authorList>
    </citation>
    <scope>NUCLEOTIDE SEQUENCE [LARGE SCALE GENOMIC DNA]</scope>
    <source>
        <strain evidence="2">maculatus3</strain>
    </source>
</reference>